<gene>
    <name evidence="1" type="ORF">HID58_062175</name>
</gene>
<proteinExistence type="predicted"/>
<organism evidence="1 2">
    <name type="scientific">Brassica napus</name>
    <name type="common">Rape</name>
    <dbReference type="NCBI Taxonomy" id="3708"/>
    <lineage>
        <taxon>Eukaryota</taxon>
        <taxon>Viridiplantae</taxon>
        <taxon>Streptophyta</taxon>
        <taxon>Embryophyta</taxon>
        <taxon>Tracheophyta</taxon>
        <taxon>Spermatophyta</taxon>
        <taxon>Magnoliopsida</taxon>
        <taxon>eudicotyledons</taxon>
        <taxon>Gunneridae</taxon>
        <taxon>Pentapetalae</taxon>
        <taxon>rosids</taxon>
        <taxon>malvids</taxon>
        <taxon>Brassicales</taxon>
        <taxon>Brassicaceae</taxon>
        <taxon>Brassiceae</taxon>
        <taxon>Brassica</taxon>
    </lineage>
</organism>
<evidence type="ECO:0000313" key="2">
    <source>
        <dbReference type="Proteomes" id="UP000824890"/>
    </source>
</evidence>
<sequence length="128" mass="14467">MNFNFIRYFLRPSGDLITDPFLMSFHAVTHFQKILGPMPAPAVGIISTSLWFRSLTGFFCSDSQCLQMTTFPAAEEITVVFIGHGWSAMLDFIAKSTVPRRRLRGFWIGRSRIVSSHSGKQILLPPQD</sequence>
<reference evidence="1 2" key="1">
    <citation type="submission" date="2021-05" db="EMBL/GenBank/DDBJ databases">
        <title>Genome Assembly of Synthetic Allotetraploid Brassica napus Reveals Homoeologous Exchanges between Subgenomes.</title>
        <authorList>
            <person name="Davis J.T."/>
        </authorList>
    </citation>
    <scope>NUCLEOTIDE SEQUENCE [LARGE SCALE GENOMIC DNA]</scope>
    <source>
        <strain evidence="2">cv. Da-Ae</strain>
        <tissue evidence="1">Seedling</tissue>
    </source>
</reference>
<dbReference type="EMBL" id="JAGKQM010000014">
    <property type="protein sequence ID" value="KAH0886079.1"/>
    <property type="molecule type" value="Genomic_DNA"/>
</dbReference>
<protein>
    <submittedName>
        <fullName evidence="1">Uncharacterized protein</fullName>
    </submittedName>
</protein>
<evidence type="ECO:0000313" key="1">
    <source>
        <dbReference type="EMBL" id="KAH0886079.1"/>
    </source>
</evidence>
<comment type="caution">
    <text evidence="1">The sequence shown here is derived from an EMBL/GenBank/DDBJ whole genome shotgun (WGS) entry which is preliminary data.</text>
</comment>
<accession>A0ABQ8A0M9</accession>
<name>A0ABQ8A0M9_BRANA</name>
<keyword evidence="2" id="KW-1185">Reference proteome</keyword>
<dbReference type="Proteomes" id="UP000824890">
    <property type="component" value="Unassembled WGS sequence"/>
</dbReference>